<protein>
    <submittedName>
        <fullName evidence="3">Uncharacterized protein LOC112684277</fullName>
    </submittedName>
</protein>
<evidence type="ECO:0000313" key="2">
    <source>
        <dbReference type="Proteomes" id="UP000694846"/>
    </source>
</evidence>
<organism evidence="2 3">
    <name type="scientific">Sipha flava</name>
    <name type="common">yellow sugarcane aphid</name>
    <dbReference type="NCBI Taxonomy" id="143950"/>
    <lineage>
        <taxon>Eukaryota</taxon>
        <taxon>Metazoa</taxon>
        <taxon>Ecdysozoa</taxon>
        <taxon>Arthropoda</taxon>
        <taxon>Hexapoda</taxon>
        <taxon>Insecta</taxon>
        <taxon>Pterygota</taxon>
        <taxon>Neoptera</taxon>
        <taxon>Paraneoptera</taxon>
        <taxon>Hemiptera</taxon>
        <taxon>Sternorrhyncha</taxon>
        <taxon>Aphidomorpha</taxon>
        <taxon>Aphidoidea</taxon>
        <taxon>Aphididae</taxon>
        <taxon>Sipha</taxon>
    </lineage>
</organism>
<dbReference type="RefSeq" id="XP_025411489.1">
    <property type="nucleotide sequence ID" value="XM_025555704.1"/>
</dbReference>
<keyword evidence="1" id="KW-0812">Transmembrane</keyword>
<evidence type="ECO:0000256" key="1">
    <source>
        <dbReference type="SAM" id="Phobius"/>
    </source>
</evidence>
<evidence type="ECO:0000313" key="3">
    <source>
        <dbReference type="RefSeq" id="XP_025411489.1"/>
    </source>
</evidence>
<dbReference type="AlphaFoldDB" id="A0A8B8FKP8"/>
<feature type="transmembrane region" description="Helical" evidence="1">
    <location>
        <begin position="22"/>
        <end position="40"/>
    </location>
</feature>
<proteinExistence type="predicted"/>
<accession>A0A8B8FKP8</accession>
<sequence>MATNHAECAVESDCAVHNYSAITYWFPTLVVLFFSIRALFRPGNQPKPLNEATLRSITTEAKFGIKLKEKSPWYITDEYDMLVFGRIICTFKSILWRLTTMMYGTGNNSLWYPGKYVTWDPLLMFLDLVRHSFNRPKPLNDKSLESIFAETKLVTISAAKGKATWVVPDVYNVSLIEIIIRTIIFIWTILAEIMADIMYKPPKDLFGNIPYHPLKIRPNDKIIDSLGTIRINQ</sequence>
<keyword evidence="2" id="KW-1185">Reference proteome</keyword>
<name>A0A8B8FKP8_9HEMI</name>
<keyword evidence="1" id="KW-1133">Transmembrane helix</keyword>
<dbReference type="Proteomes" id="UP000694846">
    <property type="component" value="Unplaced"/>
</dbReference>
<keyword evidence="1" id="KW-0472">Membrane</keyword>
<dbReference type="GeneID" id="112684277"/>
<reference evidence="3" key="1">
    <citation type="submission" date="2025-08" db="UniProtKB">
        <authorList>
            <consortium name="RefSeq"/>
        </authorList>
    </citation>
    <scope>IDENTIFICATION</scope>
    <source>
        <tissue evidence="3">Whole body</tissue>
    </source>
</reference>
<gene>
    <name evidence="3" type="primary">LOC112684277</name>
</gene>